<dbReference type="InterPro" id="IPR001608">
    <property type="entry name" value="Ala_racemase_N"/>
</dbReference>
<gene>
    <name evidence="6" type="ORF">GT348_01780</name>
</gene>
<dbReference type="Gene3D" id="3.20.20.10">
    <property type="entry name" value="Alanine racemase"/>
    <property type="match status" value="1"/>
</dbReference>
<keyword evidence="1 2" id="KW-0663">Pyridoxal phosphate</keyword>
<evidence type="ECO:0000256" key="3">
    <source>
        <dbReference type="PIRSR" id="PIRSR004848-1"/>
    </source>
</evidence>
<dbReference type="SUPFAM" id="SSF51419">
    <property type="entry name" value="PLP-binding barrel"/>
    <property type="match status" value="1"/>
</dbReference>
<evidence type="ECO:0000256" key="1">
    <source>
        <dbReference type="ARBA" id="ARBA00022898"/>
    </source>
</evidence>
<sequence length="228" mass="24995">MTKNAISDHLKQINERIGQACVQSHRNNGDVSLVAVSKFHPADSVIEALKAGQRLFGENRVQEAASKFPQLREHWPDLKLHIIGGLQTNKAQEACQIADVIETLDRPSLSLALEKASQKLGSLPDLLIQVNTGNEPQKFGIALNEADSFIEDSLERFGNKIKGLMAIPPFDEPPKKHFQMLARLAKRFGLKEISMGMSADFEDAIAEGATLIRVGTAIFGSRPSKDSV</sequence>
<dbReference type="KEGG" id="bomb:GT348_01780"/>
<comment type="cofactor">
    <cofactor evidence="3">
        <name>pyridoxal 5'-phosphate</name>
        <dbReference type="ChEBI" id="CHEBI:597326"/>
    </cofactor>
</comment>
<dbReference type="HAMAP" id="MF_02087">
    <property type="entry name" value="PLP_homeostasis"/>
    <property type="match status" value="1"/>
</dbReference>
<dbReference type="RefSeq" id="WP_160618260.1">
    <property type="nucleotide sequence ID" value="NZ_CP047652.1"/>
</dbReference>
<proteinExistence type="inferred from homology"/>
<dbReference type="EMBL" id="CP047652">
    <property type="protein sequence ID" value="QHI95182.1"/>
    <property type="molecule type" value="Genomic_DNA"/>
</dbReference>
<evidence type="ECO:0000313" key="6">
    <source>
        <dbReference type="EMBL" id="QHI95182.1"/>
    </source>
</evidence>
<dbReference type="NCBIfam" id="TIGR00044">
    <property type="entry name" value="YggS family pyridoxal phosphate-dependent enzyme"/>
    <property type="match status" value="1"/>
</dbReference>
<comment type="similarity">
    <text evidence="2 4">Belongs to the pyridoxal phosphate-binding protein YggS/PROSC family.</text>
</comment>
<protein>
    <recommendedName>
        <fullName evidence="2">Pyridoxal phosphate homeostasis protein</fullName>
        <shortName evidence="2">PLP homeostasis protein</shortName>
    </recommendedName>
</protein>
<reference evidence="6 7" key="1">
    <citation type="submission" date="2020-01" db="EMBL/GenBank/DDBJ databases">
        <title>Genome sequencing of strain KACC 21507.</title>
        <authorList>
            <person name="Heo J."/>
            <person name="Kim S.-J."/>
            <person name="Kim J.-S."/>
            <person name="Hong S.-B."/>
            <person name="Kwon S.-W."/>
        </authorList>
    </citation>
    <scope>NUCLEOTIDE SEQUENCE [LARGE SCALE GENOMIC DNA]</scope>
    <source>
        <strain evidence="6 7">KACC 21507</strain>
    </source>
</reference>
<dbReference type="Proteomes" id="UP000463975">
    <property type="component" value="Chromosome"/>
</dbReference>
<evidence type="ECO:0000313" key="7">
    <source>
        <dbReference type="Proteomes" id="UP000463975"/>
    </source>
</evidence>
<keyword evidence="7" id="KW-1185">Reference proteome</keyword>
<accession>A0A6P1NHQ2</accession>
<evidence type="ECO:0000256" key="2">
    <source>
        <dbReference type="HAMAP-Rule" id="MF_02087"/>
    </source>
</evidence>
<dbReference type="CDD" id="cd00635">
    <property type="entry name" value="PLPDE_III_YBL036c_like"/>
    <property type="match status" value="1"/>
</dbReference>
<comment type="function">
    <text evidence="2">Pyridoxal 5'-phosphate (PLP)-binding protein, which is involved in PLP homeostasis.</text>
</comment>
<name>A0A6P1NHQ2_9PROT</name>
<dbReference type="PANTHER" id="PTHR10146">
    <property type="entry name" value="PROLINE SYNTHETASE CO-TRANSCRIBED BACTERIAL HOMOLOG PROTEIN"/>
    <property type="match status" value="1"/>
</dbReference>
<dbReference type="InterPro" id="IPR011078">
    <property type="entry name" value="PyrdxlP_homeostasis"/>
</dbReference>
<dbReference type="AlphaFoldDB" id="A0A6P1NHQ2"/>
<evidence type="ECO:0000259" key="5">
    <source>
        <dbReference type="Pfam" id="PF01168"/>
    </source>
</evidence>
<dbReference type="Pfam" id="PF01168">
    <property type="entry name" value="Ala_racemase_N"/>
    <property type="match status" value="1"/>
</dbReference>
<dbReference type="GO" id="GO:0030170">
    <property type="term" value="F:pyridoxal phosphate binding"/>
    <property type="evidence" value="ECO:0007669"/>
    <property type="project" value="UniProtKB-UniRule"/>
</dbReference>
<dbReference type="PIRSF" id="PIRSF004848">
    <property type="entry name" value="YBL036c_PLPDEIII"/>
    <property type="match status" value="1"/>
</dbReference>
<organism evidence="6 7">
    <name type="scientific">Aristophania vespae</name>
    <dbReference type="NCBI Taxonomy" id="2697033"/>
    <lineage>
        <taxon>Bacteria</taxon>
        <taxon>Pseudomonadati</taxon>
        <taxon>Pseudomonadota</taxon>
        <taxon>Alphaproteobacteria</taxon>
        <taxon>Acetobacterales</taxon>
        <taxon>Acetobacteraceae</taxon>
        <taxon>Aristophania</taxon>
    </lineage>
</organism>
<feature type="modified residue" description="N6-(pyridoxal phosphate)lysine" evidence="2 3">
    <location>
        <position position="38"/>
    </location>
</feature>
<evidence type="ECO:0000256" key="4">
    <source>
        <dbReference type="RuleBase" id="RU004514"/>
    </source>
</evidence>
<feature type="domain" description="Alanine racemase N-terminal" evidence="5">
    <location>
        <begin position="23"/>
        <end position="223"/>
    </location>
</feature>
<dbReference type="InterPro" id="IPR029066">
    <property type="entry name" value="PLP-binding_barrel"/>
</dbReference>
<dbReference type="PANTHER" id="PTHR10146:SF14">
    <property type="entry name" value="PYRIDOXAL PHOSPHATE HOMEOSTASIS PROTEIN"/>
    <property type="match status" value="1"/>
</dbReference>
<dbReference type="FunFam" id="3.20.20.10:FF:000018">
    <property type="entry name" value="Pyridoxal phosphate homeostasis protein"/>
    <property type="match status" value="1"/>
</dbReference>